<dbReference type="AlphaFoldDB" id="A0A2T6BY65"/>
<dbReference type="InterPro" id="IPR014284">
    <property type="entry name" value="RNA_pol_sigma-70_dom"/>
</dbReference>
<dbReference type="InterPro" id="IPR013325">
    <property type="entry name" value="RNA_pol_sigma_r2"/>
</dbReference>
<dbReference type="GO" id="GO:0006352">
    <property type="term" value="P:DNA-templated transcription initiation"/>
    <property type="evidence" value="ECO:0007669"/>
    <property type="project" value="InterPro"/>
</dbReference>
<dbReference type="SUPFAM" id="SSF88946">
    <property type="entry name" value="Sigma2 domain of RNA polymerase sigma factors"/>
    <property type="match status" value="1"/>
</dbReference>
<proteinExistence type="inferred from homology"/>
<reference evidence="7 8" key="1">
    <citation type="submission" date="2018-04" db="EMBL/GenBank/DDBJ databases">
        <title>Genomic Encyclopedia of Archaeal and Bacterial Type Strains, Phase II (KMG-II): from individual species to whole genera.</title>
        <authorList>
            <person name="Goeker M."/>
        </authorList>
    </citation>
    <scope>NUCLEOTIDE SEQUENCE [LARGE SCALE GENOMIC DNA]</scope>
    <source>
        <strain evidence="7 8">DSM 25731</strain>
    </source>
</reference>
<dbReference type="RefSeq" id="WP_108115136.1">
    <property type="nucleotide sequence ID" value="NZ_QBKT01000005.1"/>
</dbReference>
<dbReference type="Pfam" id="PF08281">
    <property type="entry name" value="Sigma70_r4_2"/>
    <property type="match status" value="1"/>
</dbReference>
<protein>
    <submittedName>
        <fullName evidence="7">RNA polymerase sigma-70 factor (ECF subfamily)</fullName>
    </submittedName>
</protein>
<evidence type="ECO:0000256" key="2">
    <source>
        <dbReference type="ARBA" id="ARBA00023015"/>
    </source>
</evidence>
<dbReference type="PANTHER" id="PTHR43133">
    <property type="entry name" value="RNA POLYMERASE ECF-TYPE SIGMA FACTO"/>
    <property type="match status" value="1"/>
</dbReference>
<sequence>MPKSLQDTICNEVMFSSFFKKHYQSLYSYLYYKFGDYLNPEDKTQEAFTKLWQNCGKVSPEKAKSYVFTIGNNLMLNEVKHHKVVLQHQKIKPKSHTNESPEFLMQEQEYLQKLQRAIGNLTESERVAFLMNRVEGKRHKEIAAILDISTKAVEKRIYRALAKLREEIEEL</sequence>
<dbReference type="GO" id="GO:0016987">
    <property type="term" value="F:sigma factor activity"/>
    <property type="evidence" value="ECO:0007669"/>
    <property type="project" value="UniProtKB-KW"/>
</dbReference>
<dbReference type="EMBL" id="QBKT01000005">
    <property type="protein sequence ID" value="PTX61019.1"/>
    <property type="molecule type" value="Genomic_DNA"/>
</dbReference>
<dbReference type="InterPro" id="IPR013324">
    <property type="entry name" value="RNA_pol_sigma_r3/r4-like"/>
</dbReference>
<dbReference type="Gene3D" id="1.10.1740.10">
    <property type="match status" value="1"/>
</dbReference>
<evidence type="ECO:0000313" key="7">
    <source>
        <dbReference type="EMBL" id="PTX61019.1"/>
    </source>
</evidence>
<dbReference type="OrthoDB" id="659855at2"/>
<evidence type="ECO:0000259" key="6">
    <source>
        <dbReference type="Pfam" id="PF08281"/>
    </source>
</evidence>
<dbReference type="PANTHER" id="PTHR43133:SF46">
    <property type="entry name" value="RNA POLYMERASE SIGMA-70 FACTOR ECF SUBFAMILY"/>
    <property type="match status" value="1"/>
</dbReference>
<evidence type="ECO:0000256" key="3">
    <source>
        <dbReference type="ARBA" id="ARBA00023082"/>
    </source>
</evidence>
<evidence type="ECO:0000256" key="1">
    <source>
        <dbReference type="ARBA" id="ARBA00010641"/>
    </source>
</evidence>
<dbReference type="SUPFAM" id="SSF88659">
    <property type="entry name" value="Sigma3 and sigma4 domains of RNA polymerase sigma factors"/>
    <property type="match status" value="1"/>
</dbReference>
<feature type="domain" description="RNA polymerase sigma-70 region 2" evidence="5">
    <location>
        <begin position="19"/>
        <end position="82"/>
    </location>
</feature>
<keyword evidence="2" id="KW-0805">Transcription regulation</keyword>
<dbReference type="Pfam" id="PF04542">
    <property type="entry name" value="Sigma70_r2"/>
    <property type="match status" value="1"/>
</dbReference>
<dbReference type="CDD" id="cd06171">
    <property type="entry name" value="Sigma70_r4"/>
    <property type="match status" value="1"/>
</dbReference>
<comment type="similarity">
    <text evidence="1">Belongs to the sigma-70 factor family. ECF subfamily.</text>
</comment>
<keyword evidence="4" id="KW-0804">Transcription</keyword>
<dbReference type="InterPro" id="IPR036388">
    <property type="entry name" value="WH-like_DNA-bd_sf"/>
</dbReference>
<comment type="caution">
    <text evidence="7">The sequence shown here is derived from an EMBL/GenBank/DDBJ whole genome shotgun (WGS) entry which is preliminary data.</text>
</comment>
<accession>A0A2T6BY65</accession>
<dbReference type="Gene3D" id="1.10.10.10">
    <property type="entry name" value="Winged helix-like DNA-binding domain superfamily/Winged helix DNA-binding domain"/>
    <property type="match status" value="1"/>
</dbReference>
<dbReference type="InterPro" id="IPR007627">
    <property type="entry name" value="RNA_pol_sigma70_r2"/>
</dbReference>
<dbReference type="InterPro" id="IPR013249">
    <property type="entry name" value="RNA_pol_sigma70_r4_t2"/>
</dbReference>
<evidence type="ECO:0000259" key="5">
    <source>
        <dbReference type="Pfam" id="PF04542"/>
    </source>
</evidence>
<dbReference type="NCBIfam" id="TIGR02937">
    <property type="entry name" value="sigma70-ECF"/>
    <property type="match status" value="1"/>
</dbReference>
<evidence type="ECO:0000256" key="4">
    <source>
        <dbReference type="ARBA" id="ARBA00023163"/>
    </source>
</evidence>
<keyword evidence="8" id="KW-1185">Reference proteome</keyword>
<gene>
    <name evidence="7" type="ORF">C8N46_105175</name>
</gene>
<keyword evidence="3" id="KW-0731">Sigma factor</keyword>
<organism evidence="7 8">
    <name type="scientific">Kordia periserrulae</name>
    <dbReference type="NCBI Taxonomy" id="701523"/>
    <lineage>
        <taxon>Bacteria</taxon>
        <taxon>Pseudomonadati</taxon>
        <taxon>Bacteroidota</taxon>
        <taxon>Flavobacteriia</taxon>
        <taxon>Flavobacteriales</taxon>
        <taxon>Flavobacteriaceae</taxon>
        <taxon>Kordia</taxon>
    </lineage>
</organism>
<name>A0A2T6BY65_9FLAO</name>
<feature type="domain" description="RNA polymerase sigma factor 70 region 4 type 2" evidence="6">
    <location>
        <begin position="112"/>
        <end position="164"/>
    </location>
</feature>
<evidence type="ECO:0000313" key="8">
    <source>
        <dbReference type="Proteomes" id="UP000244090"/>
    </source>
</evidence>
<dbReference type="Proteomes" id="UP000244090">
    <property type="component" value="Unassembled WGS sequence"/>
</dbReference>
<dbReference type="InterPro" id="IPR039425">
    <property type="entry name" value="RNA_pol_sigma-70-like"/>
</dbReference>
<dbReference type="GO" id="GO:0003677">
    <property type="term" value="F:DNA binding"/>
    <property type="evidence" value="ECO:0007669"/>
    <property type="project" value="InterPro"/>
</dbReference>